<evidence type="ECO:0000313" key="1">
    <source>
        <dbReference type="EMBL" id="GJA65140.1"/>
    </source>
</evidence>
<dbReference type="Proteomes" id="UP000886934">
    <property type="component" value="Unassembled WGS sequence"/>
</dbReference>
<protein>
    <submittedName>
        <fullName evidence="1">Uncharacterized protein</fullName>
    </submittedName>
</protein>
<proteinExistence type="predicted"/>
<evidence type="ECO:0000313" key="2">
    <source>
        <dbReference type="Proteomes" id="UP000886934"/>
    </source>
</evidence>
<gene>
    <name evidence="1" type="ORF">KAM351_37510</name>
</gene>
<sequence>MLPVWEANHDCCSLLASFAASLPLRRPSSIATLDMARYLLTRSEGTIGELAHLLMAAAIVAVESGEEAINHRTLSMADYTGPSERRRQFERELM</sequence>
<name>A0AA37D071_AERCA</name>
<dbReference type="AlphaFoldDB" id="A0AA37D071"/>
<comment type="caution">
    <text evidence="1">The sequence shown here is derived from an EMBL/GenBank/DDBJ whole genome shotgun (WGS) entry which is preliminary data.</text>
</comment>
<organism evidence="1 2">
    <name type="scientific">Aeromonas caviae</name>
    <name type="common">Aeromonas punctata</name>
    <dbReference type="NCBI Taxonomy" id="648"/>
    <lineage>
        <taxon>Bacteria</taxon>
        <taxon>Pseudomonadati</taxon>
        <taxon>Pseudomonadota</taxon>
        <taxon>Gammaproteobacteria</taxon>
        <taxon>Aeromonadales</taxon>
        <taxon>Aeromonadaceae</taxon>
        <taxon>Aeromonas</taxon>
    </lineage>
</organism>
<dbReference type="EMBL" id="BPNN01000076">
    <property type="protein sequence ID" value="GJA65140.1"/>
    <property type="molecule type" value="Genomic_DNA"/>
</dbReference>
<reference evidence="1" key="1">
    <citation type="submission" date="2021-07" db="EMBL/GenBank/DDBJ databases">
        <title>Draft genome sequence of carbapenem-resistant Aeromonas spp. in Japan.</title>
        <authorList>
            <person name="Maehana S."/>
            <person name="Suzuki M."/>
            <person name="Kitasato H."/>
        </authorList>
    </citation>
    <scope>NUCLEOTIDE SEQUENCE</scope>
    <source>
        <strain evidence="1">KAM351</strain>
    </source>
</reference>
<accession>A0AA37D071</accession>